<name>F8QIV9_SERL3</name>
<dbReference type="InParanoid" id="F8QIV9"/>
<proteinExistence type="predicted"/>
<sequence>MSQTTPIDQQPPQFLSYLAKPPVITEAQWAHHLALTCAFYLFHQSNIACPDATYPLDTFHRWQQSLLVTDELHTVTVSLALLVEELTRDNNSVLRGQKVCDDARNILAQQGYLTSPPPDLLSLPALTGHAFPGRHPPRSPPPPPPASCPSLPDPVLPVPAPPSPTHSSITDSIVPIANAVNVLQDILIPTRPVTPLPQLP</sequence>
<evidence type="ECO:0000313" key="3">
    <source>
        <dbReference type="Proteomes" id="UP000008063"/>
    </source>
</evidence>
<feature type="compositionally biased region" description="Pro residues" evidence="1">
    <location>
        <begin position="138"/>
        <end position="164"/>
    </location>
</feature>
<dbReference type="AlphaFoldDB" id="F8QIV9"/>
<protein>
    <submittedName>
        <fullName evidence="2">Uncharacterized protein</fullName>
    </submittedName>
</protein>
<gene>
    <name evidence="2" type="ORF">SERLA73DRAFT_80150</name>
</gene>
<keyword evidence="3" id="KW-1185">Reference proteome</keyword>
<dbReference type="Proteomes" id="UP000008063">
    <property type="component" value="Unassembled WGS sequence"/>
</dbReference>
<feature type="region of interest" description="Disordered" evidence="1">
    <location>
        <begin position="125"/>
        <end position="167"/>
    </location>
</feature>
<evidence type="ECO:0000313" key="2">
    <source>
        <dbReference type="EMBL" id="EGN91765.1"/>
    </source>
</evidence>
<reference evidence="3" key="1">
    <citation type="journal article" date="2011" name="Science">
        <title>The plant cell wall-decomposing machinery underlies the functional diversity of forest fungi.</title>
        <authorList>
            <person name="Eastwood D.C."/>
            <person name="Floudas D."/>
            <person name="Binder M."/>
            <person name="Majcherczyk A."/>
            <person name="Schneider P."/>
            <person name="Aerts A."/>
            <person name="Asiegbu F.O."/>
            <person name="Baker S.E."/>
            <person name="Barry K."/>
            <person name="Bendiksby M."/>
            <person name="Blumentritt M."/>
            <person name="Coutinho P.M."/>
            <person name="Cullen D."/>
            <person name="de Vries R.P."/>
            <person name="Gathman A."/>
            <person name="Goodell B."/>
            <person name="Henrissat B."/>
            <person name="Ihrmark K."/>
            <person name="Kauserud H."/>
            <person name="Kohler A."/>
            <person name="LaButti K."/>
            <person name="Lapidus A."/>
            <person name="Lavin J.L."/>
            <person name="Lee Y.-H."/>
            <person name="Lindquist E."/>
            <person name="Lilly W."/>
            <person name="Lucas S."/>
            <person name="Morin E."/>
            <person name="Murat C."/>
            <person name="Oguiza J.A."/>
            <person name="Park J."/>
            <person name="Pisabarro A.G."/>
            <person name="Riley R."/>
            <person name="Rosling A."/>
            <person name="Salamov A."/>
            <person name="Schmidt O."/>
            <person name="Schmutz J."/>
            <person name="Skrede I."/>
            <person name="Stenlid J."/>
            <person name="Wiebenga A."/>
            <person name="Xie X."/>
            <person name="Kuees U."/>
            <person name="Hibbett D.S."/>
            <person name="Hoffmeister D."/>
            <person name="Hoegberg N."/>
            <person name="Martin F."/>
            <person name="Grigoriev I.V."/>
            <person name="Watkinson S.C."/>
        </authorList>
    </citation>
    <scope>NUCLEOTIDE SEQUENCE [LARGE SCALE GENOMIC DNA]</scope>
    <source>
        <strain evidence="3">strain S7.3</strain>
    </source>
</reference>
<dbReference type="HOGENOM" id="CLU_1185633_0_0_1"/>
<accession>F8QIV9</accession>
<organism evidence="3">
    <name type="scientific">Serpula lacrymans var. lacrymans (strain S7.3)</name>
    <name type="common">Dry rot fungus</name>
    <dbReference type="NCBI Taxonomy" id="936435"/>
    <lineage>
        <taxon>Eukaryota</taxon>
        <taxon>Fungi</taxon>
        <taxon>Dikarya</taxon>
        <taxon>Basidiomycota</taxon>
        <taxon>Agaricomycotina</taxon>
        <taxon>Agaricomycetes</taxon>
        <taxon>Agaricomycetidae</taxon>
        <taxon>Boletales</taxon>
        <taxon>Coniophorineae</taxon>
        <taxon>Serpulaceae</taxon>
        <taxon>Serpula</taxon>
    </lineage>
</organism>
<evidence type="ECO:0000256" key="1">
    <source>
        <dbReference type="SAM" id="MobiDB-lite"/>
    </source>
</evidence>
<dbReference type="EMBL" id="GL945535">
    <property type="protein sequence ID" value="EGN91765.1"/>
    <property type="molecule type" value="Genomic_DNA"/>
</dbReference>